<gene>
    <name evidence="5" type="ORF">DMENIID0002_10410</name>
</gene>
<dbReference type="GO" id="GO:0008168">
    <property type="term" value="F:methyltransferase activity"/>
    <property type="evidence" value="ECO:0007669"/>
    <property type="project" value="InterPro"/>
</dbReference>
<dbReference type="Gene3D" id="3.40.50.150">
    <property type="entry name" value="Vaccinia Virus protein VP39"/>
    <property type="match status" value="1"/>
</dbReference>
<feature type="domain" description="Ribosomal RNA methyltransferase FtsJ" evidence="4">
    <location>
        <begin position="61"/>
        <end position="244"/>
    </location>
</feature>
<reference evidence="5" key="1">
    <citation type="submission" date="2024-01" db="EMBL/GenBank/DDBJ databases">
        <title>Sequencing the genomes of a sandfly, Sergentomyia squamirostris, and its two endosymbionts.</title>
        <authorList>
            <person name="Itokawa K."/>
            <person name="Sanjoba C."/>
        </authorList>
    </citation>
    <scope>NUCLEOTIDE SEQUENCE</scope>
    <source>
        <strain evidence="5">RiSSQ</strain>
    </source>
</reference>
<name>A0AAT9G9G1_9RICK</name>
<evidence type="ECO:0000313" key="5">
    <source>
        <dbReference type="EMBL" id="BFD46395.1"/>
    </source>
</evidence>
<dbReference type="InterPro" id="IPR047048">
    <property type="entry name" value="TlyA"/>
</dbReference>
<dbReference type="NCBIfam" id="TIGR00478">
    <property type="entry name" value="tly"/>
    <property type="match status" value="1"/>
</dbReference>
<dbReference type="PANTHER" id="PTHR32319">
    <property type="entry name" value="BACTERIAL HEMOLYSIN-LIKE PROTEIN"/>
    <property type="match status" value="1"/>
</dbReference>
<dbReference type="InterPro" id="IPR002877">
    <property type="entry name" value="RNA_MeTrfase_FtsJ_dom"/>
</dbReference>
<dbReference type="PIRSF" id="PIRSF005578">
    <property type="entry name" value="TlyA"/>
    <property type="match status" value="1"/>
</dbReference>
<dbReference type="Pfam" id="PF01728">
    <property type="entry name" value="FtsJ"/>
    <property type="match status" value="1"/>
</dbReference>
<dbReference type="CDD" id="cd00165">
    <property type="entry name" value="S4"/>
    <property type="match status" value="1"/>
</dbReference>
<dbReference type="PROSITE" id="PS50889">
    <property type="entry name" value="S4"/>
    <property type="match status" value="1"/>
</dbReference>
<organism evidence="5">
    <name type="scientific">Candidatus Tisiphia endosymbiont of Sergentomyia squamirostris</name>
    <dbReference type="NCBI Taxonomy" id="3113639"/>
    <lineage>
        <taxon>Bacteria</taxon>
        <taxon>Pseudomonadati</taxon>
        <taxon>Pseudomonadota</taxon>
        <taxon>Alphaproteobacteria</taxon>
        <taxon>Rickettsiales</taxon>
        <taxon>Rickettsiaceae</taxon>
        <taxon>Rickettsieae</taxon>
        <taxon>Candidatus Tisiphia</taxon>
    </lineage>
</organism>
<dbReference type="InterPro" id="IPR004538">
    <property type="entry name" value="Hemolysin_A/TlyA"/>
</dbReference>
<protein>
    <submittedName>
        <fullName evidence="5">TlyA family rRNA (Cytidine-2'-O)-methyltransferase</fullName>
    </submittedName>
</protein>
<dbReference type="AlphaFoldDB" id="A0AAT9G9G1"/>
<dbReference type="GO" id="GO:0003723">
    <property type="term" value="F:RNA binding"/>
    <property type="evidence" value="ECO:0007669"/>
    <property type="project" value="UniProtKB-KW"/>
</dbReference>
<dbReference type="SUPFAM" id="SSF53335">
    <property type="entry name" value="S-adenosyl-L-methionine-dependent methyltransferases"/>
    <property type="match status" value="1"/>
</dbReference>
<dbReference type="SUPFAM" id="SSF55174">
    <property type="entry name" value="Alpha-L RNA-binding motif"/>
    <property type="match status" value="1"/>
</dbReference>
<proteinExistence type="inferred from homology"/>
<keyword evidence="1 3" id="KW-0694">RNA-binding</keyword>
<dbReference type="CDD" id="cd02440">
    <property type="entry name" value="AdoMet_MTases"/>
    <property type="match status" value="1"/>
</dbReference>
<dbReference type="InterPro" id="IPR029063">
    <property type="entry name" value="SAM-dependent_MTases_sf"/>
</dbReference>
<sequence>MKKIRLDQHLVKCQLVDDINVARSLIIQGRVYVNQQQNTKPGTGISTDTRDIIIKRPIHDYVSRGALKLIAALDHFNIDPQGLVCLDIGSSTGGFTEVLLRRNAEKIFAVDVGYGELHHKLRNNPRISVIERTNARYLTVEQISSPLDLIVCDASFISLTTILPTSFDLAKDNCSLVALIKPQFEVARDEVGSGGIVRSQLLHQRVCDHIQQWLESNYNFNIYGIIPSPILGAKGNQEFLIYGQRNKKL</sequence>
<evidence type="ECO:0000256" key="1">
    <source>
        <dbReference type="ARBA" id="ARBA00022884"/>
    </source>
</evidence>
<evidence type="ECO:0000256" key="3">
    <source>
        <dbReference type="PROSITE-ProRule" id="PRU00182"/>
    </source>
</evidence>
<dbReference type="GO" id="GO:0032259">
    <property type="term" value="P:methylation"/>
    <property type="evidence" value="ECO:0007669"/>
    <property type="project" value="InterPro"/>
</dbReference>
<evidence type="ECO:0000256" key="2">
    <source>
        <dbReference type="ARBA" id="ARBA00029460"/>
    </source>
</evidence>
<dbReference type="PANTHER" id="PTHR32319:SF0">
    <property type="entry name" value="BACTERIAL HEMOLYSIN-LIKE PROTEIN"/>
    <property type="match status" value="1"/>
</dbReference>
<comment type="similarity">
    <text evidence="2">Belongs to the TlyA family.</text>
</comment>
<evidence type="ECO:0000259" key="4">
    <source>
        <dbReference type="Pfam" id="PF01728"/>
    </source>
</evidence>
<dbReference type="EMBL" id="AP029170">
    <property type="protein sequence ID" value="BFD46395.1"/>
    <property type="molecule type" value="Genomic_DNA"/>
</dbReference>
<dbReference type="Gene3D" id="3.10.290.10">
    <property type="entry name" value="RNA-binding S4 domain"/>
    <property type="match status" value="1"/>
</dbReference>
<dbReference type="InterPro" id="IPR036986">
    <property type="entry name" value="S4_RNA-bd_sf"/>
</dbReference>
<accession>A0AAT9G9G1</accession>